<dbReference type="Proteomes" id="UP000010366">
    <property type="component" value="Chromosome"/>
</dbReference>
<dbReference type="PATRIC" id="fig|1173020.3.peg.1059"/>
<feature type="transmembrane region" description="Helical" evidence="1">
    <location>
        <begin position="6"/>
        <end position="27"/>
    </location>
</feature>
<evidence type="ECO:0000313" key="2">
    <source>
        <dbReference type="EMBL" id="AFY92164.1"/>
    </source>
</evidence>
<feature type="transmembrane region" description="Helical" evidence="1">
    <location>
        <begin position="92"/>
        <end position="113"/>
    </location>
</feature>
<dbReference type="STRING" id="1173020.Cha6605_0905"/>
<dbReference type="eggNOG" id="ENOG502Z7M6">
    <property type="taxonomic scope" value="Bacteria"/>
</dbReference>
<dbReference type="Pfam" id="PF13301">
    <property type="entry name" value="DUF4079"/>
    <property type="match status" value="1"/>
</dbReference>
<dbReference type="RefSeq" id="WP_015158358.1">
    <property type="nucleotide sequence ID" value="NC_019697.1"/>
</dbReference>
<dbReference type="HOGENOM" id="CLU_103369_0_0_3"/>
<sequence length="245" mass="27844">MNANDLFLLLHPIFAVAVVFPLIGMVVRMAWQTRQRRLAVATGGKSSIPGVVGKEHVDLGRWLSGSVVVLSLIGLAHPIFSKILEQQAWIKSPFRVVFLLMMFVATSGSLFFLYRSTQKIWLGIFATLTGMGLVVLGSQPEIYRREAEWYVSHYYYGIIAAMLMIFSLAIIQDIYRDRSNRWRNVHIILNCLALLLFIGQGFTGTRDLLEIPLSWQKPYVESLYKYECDKKNCSIQPQSVPSLPK</sequence>
<dbReference type="InterPro" id="IPR025067">
    <property type="entry name" value="DUF4079"/>
</dbReference>
<gene>
    <name evidence="2" type="ORF">Cha6605_0905</name>
</gene>
<evidence type="ECO:0000256" key="1">
    <source>
        <dbReference type="SAM" id="Phobius"/>
    </source>
</evidence>
<name>K9UD71_CHAP6</name>
<organism evidence="2 3">
    <name type="scientific">Chamaesiphon minutus (strain ATCC 27169 / PCC 6605)</name>
    <dbReference type="NCBI Taxonomy" id="1173020"/>
    <lineage>
        <taxon>Bacteria</taxon>
        <taxon>Bacillati</taxon>
        <taxon>Cyanobacteriota</taxon>
        <taxon>Cyanophyceae</taxon>
        <taxon>Gomontiellales</taxon>
        <taxon>Chamaesiphonaceae</taxon>
        <taxon>Chamaesiphon</taxon>
    </lineage>
</organism>
<reference evidence="2 3" key="1">
    <citation type="submission" date="2012-05" db="EMBL/GenBank/DDBJ databases">
        <title>Finished chromosome of genome of Chamaesiphon sp. PCC 6605.</title>
        <authorList>
            <consortium name="US DOE Joint Genome Institute"/>
            <person name="Gugger M."/>
            <person name="Coursin T."/>
            <person name="Rippka R."/>
            <person name="Tandeau De Marsac N."/>
            <person name="Huntemann M."/>
            <person name="Wei C.-L."/>
            <person name="Han J."/>
            <person name="Detter J.C."/>
            <person name="Han C."/>
            <person name="Tapia R."/>
            <person name="Chen A."/>
            <person name="Kyrpides N."/>
            <person name="Mavromatis K."/>
            <person name="Markowitz V."/>
            <person name="Szeto E."/>
            <person name="Ivanova N."/>
            <person name="Pagani I."/>
            <person name="Pati A."/>
            <person name="Goodwin L."/>
            <person name="Nordberg H.P."/>
            <person name="Cantor M.N."/>
            <person name="Hua S.X."/>
            <person name="Woyke T."/>
            <person name="Kerfeld C.A."/>
        </authorList>
    </citation>
    <scope>NUCLEOTIDE SEQUENCE [LARGE SCALE GENOMIC DNA]</scope>
    <source>
        <strain evidence="3">ATCC 27169 / PCC 6605</strain>
    </source>
</reference>
<evidence type="ECO:0000313" key="3">
    <source>
        <dbReference type="Proteomes" id="UP000010366"/>
    </source>
</evidence>
<keyword evidence="1" id="KW-0812">Transmembrane</keyword>
<protein>
    <recommendedName>
        <fullName evidence="4">DUF4079 domain-containing protein</fullName>
    </recommendedName>
</protein>
<dbReference type="KEGG" id="cmp:Cha6605_0905"/>
<dbReference type="EMBL" id="CP003600">
    <property type="protein sequence ID" value="AFY92164.1"/>
    <property type="molecule type" value="Genomic_DNA"/>
</dbReference>
<feature type="transmembrane region" description="Helical" evidence="1">
    <location>
        <begin position="62"/>
        <end position="80"/>
    </location>
</feature>
<evidence type="ECO:0008006" key="4">
    <source>
        <dbReference type="Google" id="ProtNLM"/>
    </source>
</evidence>
<dbReference type="OrthoDB" id="507684at2"/>
<feature type="transmembrane region" description="Helical" evidence="1">
    <location>
        <begin position="154"/>
        <end position="175"/>
    </location>
</feature>
<feature type="transmembrane region" description="Helical" evidence="1">
    <location>
        <begin position="120"/>
        <end position="139"/>
    </location>
</feature>
<feature type="transmembrane region" description="Helical" evidence="1">
    <location>
        <begin position="187"/>
        <end position="205"/>
    </location>
</feature>
<keyword evidence="1" id="KW-0472">Membrane</keyword>
<proteinExistence type="predicted"/>
<keyword evidence="3" id="KW-1185">Reference proteome</keyword>
<keyword evidence="1" id="KW-1133">Transmembrane helix</keyword>
<dbReference type="AlphaFoldDB" id="K9UD71"/>
<accession>K9UD71</accession>